<keyword evidence="5" id="KW-1185">Reference proteome</keyword>
<dbReference type="GO" id="GO:0003677">
    <property type="term" value="F:DNA binding"/>
    <property type="evidence" value="ECO:0007669"/>
    <property type="project" value="UniProtKB-UniRule"/>
</dbReference>
<dbReference type="RefSeq" id="WP_114828845.1">
    <property type="nucleotide sequence ID" value="NZ_QQTO01000001.1"/>
</dbReference>
<dbReference type="GO" id="GO:0042802">
    <property type="term" value="F:identical protein binding"/>
    <property type="evidence" value="ECO:0007669"/>
    <property type="project" value="InterPro"/>
</dbReference>
<protein>
    <submittedName>
        <fullName evidence="4">Transcriptional regulator</fullName>
    </submittedName>
</protein>
<dbReference type="PRINTS" id="PR00364">
    <property type="entry name" value="DISEASERSIST"/>
</dbReference>
<dbReference type="AlphaFoldDB" id="A0A370L987"/>
<dbReference type="EMBL" id="QQTP01000003">
    <property type="protein sequence ID" value="RDJ26961.1"/>
    <property type="molecule type" value="Genomic_DNA"/>
</dbReference>
<dbReference type="PROSITE" id="PS51755">
    <property type="entry name" value="OMPR_PHOB"/>
    <property type="match status" value="1"/>
</dbReference>
<dbReference type="InterPro" id="IPR036388">
    <property type="entry name" value="WH-like_DNA-bd_sf"/>
</dbReference>
<dbReference type="SMART" id="SM00862">
    <property type="entry name" value="Trans_reg_C"/>
    <property type="match status" value="1"/>
</dbReference>
<dbReference type="Pfam" id="PF00486">
    <property type="entry name" value="Trans_reg_C"/>
    <property type="match status" value="1"/>
</dbReference>
<dbReference type="InterPro" id="IPR001867">
    <property type="entry name" value="OmpR/PhoB-type_DNA-bd"/>
</dbReference>
<dbReference type="InterPro" id="IPR027417">
    <property type="entry name" value="P-loop_NTPase"/>
</dbReference>
<dbReference type="Gene3D" id="1.10.10.10">
    <property type="entry name" value="Winged helix-like DNA-binding domain superfamily/Winged helix DNA-binding domain"/>
    <property type="match status" value="1"/>
</dbReference>
<evidence type="ECO:0000256" key="1">
    <source>
        <dbReference type="ARBA" id="ARBA00023125"/>
    </source>
</evidence>
<reference evidence="5" key="1">
    <citation type="submission" date="2018-07" db="EMBL/GenBank/DDBJ databases">
        <authorList>
            <person name="Safronova V.I."/>
            <person name="Chirak E.R."/>
            <person name="Sazanova A.L."/>
        </authorList>
    </citation>
    <scope>NUCLEOTIDE SEQUENCE [LARGE SCALE GENOMIC DNA]</scope>
    <source>
        <strain evidence="5">RCAM04685</strain>
    </source>
</reference>
<dbReference type="GO" id="GO:0000160">
    <property type="term" value="P:phosphorelay signal transduction system"/>
    <property type="evidence" value="ECO:0007669"/>
    <property type="project" value="InterPro"/>
</dbReference>
<evidence type="ECO:0000313" key="4">
    <source>
        <dbReference type="EMBL" id="RDJ26961.1"/>
    </source>
</evidence>
<proteinExistence type="predicted"/>
<dbReference type="Pfam" id="PF25872">
    <property type="entry name" value="HTH_77"/>
    <property type="match status" value="1"/>
</dbReference>
<dbReference type="Gene3D" id="3.40.50.300">
    <property type="entry name" value="P-loop containing nucleotide triphosphate hydrolases"/>
    <property type="match status" value="1"/>
</dbReference>
<dbReference type="PANTHER" id="PTHR47691">
    <property type="entry name" value="REGULATOR-RELATED"/>
    <property type="match status" value="1"/>
</dbReference>
<evidence type="ECO:0000259" key="3">
    <source>
        <dbReference type="PROSITE" id="PS51755"/>
    </source>
</evidence>
<dbReference type="InterPro" id="IPR016032">
    <property type="entry name" value="Sig_transdc_resp-reg_C-effctor"/>
</dbReference>
<dbReference type="InterPro" id="IPR058852">
    <property type="entry name" value="HTH_77"/>
</dbReference>
<feature type="DNA-binding region" description="OmpR/PhoB-type" evidence="2">
    <location>
        <begin position="6"/>
        <end position="104"/>
    </location>
</feature>
<evidence type="ECO:0000313" key="5">
    <source>
        <dbReference type="Proteomes" id="UP000255207"/>
    </source>
</evidence>
<gene>
    <name evidence="4" type="ORF">DWE98_08980</name>
</gene>
<name>A0A370L987_9HYPH</name>
<dbReference type="Pfam" id="PF07721">
    <property type="entry name" value="TPR_4"/>
    <property type="match status" value="3"/>
</dbReference>
<dbReference type="SUPFAM" id="SSF52540">
    <property type="entry name" value="P-loop containing nucleoside triphosphate hydrolases"/>
    <property type="match status" value="1"/>
</dbReference>
<keyword evidence="1 2" id="KW-0238">DNA-binding</keyword>
<dbReference type="OrthoDB" id="4473689at2"/>
<organism evidence="4 5">
    <name type="scientific">Bosea caraganae</name>
    <dbReference type="NCBI Taxonomy" id="2763117"/>
    <lineage>
        <taxon>Bacteria</taxon>
        <taxon>Pseudomonadati</taxon>
        <taxon>Pseudomonadota</taxon>
        <taxon>Alphaproteobacteria</taxon>
        <taxon>Hyphomicrobiales</taxon>
        <taxon>Boseaceae</taxon>
        <taxon>Bosea</taxon>
    </lineage>
</organism>
<dbReference type="CDD" id="cd00383">
    <property type="entry name" value="trans_reg_C"/>
    <property type="match status" value="1"/>
</dbReference>
<dbReference type="InterPro" id="IPR011717">
    <property type="entry name" value="TPR-4"/>
</dbReference>
<dbReference type="PANTHER" id="PTHR47691:SF3">
    <property type="entry name" value="HTH-TYPE TRANSCRIPTIONAL REGULATOR RV0890C-RELATED"/>
    <property type="match status" value="1"/>
</dbReference>
<dbReference type="SUPFAM" id="SSF46894">
    <property type="entry name" value="C-terminal effector domain of the bipartite response regulators"/>
    <property type="match status" value="1"/>
</dbReference>
<dbReference type="GO" id="GO:0006355">
    <property type="term" value="P:regulation of DNA-templated transcription"/>
    <property type="evidence" value="ECO:0007669"/>
    <property type="project" value="InterPro"/>
</dbReference>
<accession>A0A370L987</accession>
<comment type="caution">
    <text evidence="4">The sequence shown here is derived from an EMBL/GenBank/DDBJ whole genome shotgun (WGS) entry which is preliminary data.</text>
</comment>
<feature type="domain" description="OmpR/PhoB-type" evidence="3">
    <location>
        <begin position="6"/>
        <end position="104"/>
    </location>
</feature>
<dbReference type="Gene3D" id="1.25.40.10">
    <property type="entry name" value="Tetratricopeptide repeat domain"/>
    <property type="match status" value="2"/>
</dbReference>
<dbReference type="Proteomes" id="UP000255207">
    <property type="component" value="Unassembled WGS sequence"/>
</dbReference>
<dbReference type="SUPFAM" id="SSF48452">
    <property type="entry name" value="TPR-like"/>
    <property type="match status" value="2"/>
</dbReference>
<evidence type="ECO:0000256" key="2">
    <source>
        <dbReference type="PROSITE-ProRule" id="PRU01091"/>
    </source>
</evidence>
<sequence>MTVQTTDAVFFGPFSLIVSERLLTRDGAPVELGARTLDTLIALVSRPNEVIGKRDLMARVWPDVTVEEGSLRFHIAGLRKALGDGKDGARYIATLPGRGYCFVAPLSSPANGARRPAATSVPFRGVTFLPARLERMIGRTDAVAALSAQLAASRFVTIAGSGGVGKTTVAVAVAHDLLEGFDGAALFVDFGMLSDPGIVPVALASMLGISVQSDDPIPSLIAYLRDRHFLLILDNCEHVIEAAAGLAERIFLAAPQVHILATSREPLRVEGEHVHRLAPLTFPPDGPGLTAAAALTFPATQLFLERAAASGARVDLRDEDAAIVARICRKLDGVALAIELAAGRVQAYGLEQTAALLDERLTLLWLGQRTAPPRQKTLQATLDWSYGLLSELERAVLRRLSIFAGHFTLAAALAVASDAAIDQGRVLAAIDSLVAKSMVATRPVGAMMRYRLLDTTRAYARELSAADADFADLATRHATYYRRWLEQSGAEWPSLLNAAAERAPRLADLNNVRAALEWCFGSNGNAGIGVRLAAAAAPVFLAMSLLTDCQRWSERAVLALDDETRAGREEMHLQAALGLSLMFIRGSTETARVALDRSLAIAEDRGDAVDQLQLLAPLHIFHLRLGDFKTALHYARRSSAVAEAIEDPAALALAHSVLGISLHITGDLDGARRELEAALRHGSSFRRAGTVYLGFDHRNWAGIALARTLWLQGHPAQAVERARQTVAEAARMDHPVALSIALNWAISVFLWTGDLRSAEDYTDWFISRAETHSLTPYLAVGRGYKGQLAIRRGDAEAGVENLLASLETLHAARYELVSTAFNISLVRGLAALGRSTEGIAVIDEAIRLVEANGDASYMPELLRVKAIALLSLPQPTSGDAETCLRQSLDLSRRQAARAWELRAAVDLAALWAGQGRPDAARALLQPVFARFDEGSDTADLKAAERLLATLG</sequence>
<dbReference type="InterPro" id="IPR011990">
    <property type="entry name" value="TPR-like_helical_dom_sf"/>
</dbReference>